<evidence type="ECO:0000256" key="1">
    <source>
        <dbReference type="SAM" id="MobiDB-lite"/>
    </source>
</evidence>
<sequence length="229" mass="27432">MNINIEQSTKSINILNNNIRCQMQEFSKRIEDDKEIELLDEESMDLLMQEHKEGDWDGVNLEDHEYFLTDVEHEEVIETAPSEHVAEQPPEVKAPTSLKRPYFPPGMSVLQKTKYLFENHARAFERYKPFANQKVLLPSSVISEIPMCGEDLYRFHAKGTHVRTAAIFKTYTLVDYIPRFLIMRSKFQNVYCFINHFQKKFYGFRWDDELKKLWRLTNNYLLRYFESKW</sequence>
<name>A0A1I7XCF7_HETBA</name>
<dbReference type="Proteomes" id="UP000095283">
    <property type="component" value="Unplaced"/>
</dbReference>
<proteinExistence type="predicted"/>
<evidence type="ECO:0000313" key="2">
    <source>
        <dbReference type="Proteomes" id="UP000095283"/>
    </source>
</evidence>
<organism evidence="2 3">
    <name type="scientific">Heterorhabditis bacteriophora</name>
    <name type="common">Entomopathogenic nematode worm</name>
    <dbReference type="NCBI Taxonomy" id="37862"/>
    <lineage>
        <taxon>Eukaryota</taxon>
        <taxon>Metazoa</taxon>
        <taxon>Ecdysozoa</taxon>
        <taxon>Nematoda</taxon>
        <taxon>Chromadorea</taxon>
        <taxon>Rhabditida</taxon>
        <taxon>Rhabditina</taxon>
        <taxon>Rhabditomorpha</taxon>
        <taxon>Strongyloidea</taxon>
        <taxon>Heterorhabditidae</taxon>
        <taxon>Heterorhabditis</taxon>
    </lineage>
</organism>
<protein>
    <submittedName>
        <fullName evidence="3">Uncharacterized protein</fullName>
    </submittedName>
</protein>
<evidence type="ECO:0000313" key="3">
    <source>
        <dbReference type="WBParaSite" id="Hba_15131"/>
    </source>
</evidence>
<dbReference type="AlphaFoldDB" id="A0A1I7XCF7"/>
<keyword evidence="2" id="KW-1185">Reference proteome</keyword>
<accession>A0A1I7XCF7</accession>
<reference evidence="3" key="1">
    <citation type="submission" date="2016-11" db="UniProtKB">
        <authorList>
            <consortium name="WormBaseParasite"/>
        </authorList>
    </citation>
    <scope>IDENTIFICATION</scope>
</reference>
<dbReference type="WBParaSite" id="Hba_15131">
    <property type="protein sequence ID" value="Hba_15131"/>
    <property type="gene ID" value="Hba_15131"/>
</dbReference>
<feature type="region of interest" description="Disordered" evidence="1">
    <location>
        <begin position="80"/>
        <end position="99"/>
    </location>
</feature>